<evidence type="ECO:0000313" key="9">
    <source>
        <dbReference type="EMBL" id="HIV39250.1"/>
    </source>
</evidence>
<accession>A0A9D1PEI0</accession>
<dbReference type="Pfam" id="PF13520">
    <property type="entry name" value="AA_permease_2"/>
    <property type="match status" value="1"/>
</dbReference>
<sequence length="884" mass="94759">MENKKKSEFNKVFSAWDILVIAFGAMIGWGWVVSTGDWIQTGGVIGAILGFVIGGIMIFFVGLTYAELTAALPQCGGEHVFSYRAMGPIGSYICTWAIVLGYVSVVCFEACALPTIITYIYPDFLQGYLYTVAGFDIYASWVAVAVIVAIFITYINIKGAKTAAILQTVLTVIIGVVGILLVVASLFSGDMSNMENQLFVGDTTGTMARNVFGVAALTPFFFIGFDVIPQAAEEISVPLKKIGGIMILSILLAVAFYGLVIFGVGYVMSPSDIAASQAGTGLVTADAMAKAFGSEMMSRVLIIGGMCGIITSWNSFLIGGSRAMYSMAESYMIPKVFATLHKKYKTPTVALYLIGALSVLAPFFGRQMLVWVVDAGNFGCCLAYCMVALSFIILRSKEPELKRPYKVKHYKIVGVIAVIMSGFMVAMYIIPNSGCSLLPQEWVMVGGWSLLGVVFFIICKLKYKEKFATLVDIVDESELEEKKEEERAVAAAVSIAKSKEAAAEAEKKTVFSYYLPVNIEFGCGKVDQAGSFAKPYGKKALIVTGRNSAKKSGLYDRVAASLDAAGISHLLFDKVTQNPLTTTAEEGAAYAKEHGCDMILAIGGGSVMDCGKAIAFLAVNPGNINDYIFNRLSSNTALPIILIPTTCGTGSEGNGFAVLTNPENGDKKSLRCNAIVAKVSIVDPECMMTMPKKVLASVGFDALCHCMEAYTSRTAQPFTDALCEYAMNLIAKNLVKVYRGEGDKRAWEKLTLASTIGGMVINTAGVTLAHGMEHPASGLKDIVHGQGLAALTPAVIEASQKGDHFKYAKIARIFGGITAEDCAPAIRMLLKDLDLTCTLSDLGLEEKDIPWMAKNCMKVSAAGVANNPVVFTEEQIAEIYRAAM</sequence>
<dbReference type="Pfam" id="PF00465">
    <property type="entry name" value="Fe-ADH"/>
    <property type="match status" value="1"/>
</dbReference>
<dbReference type="InterPro" id="IPR002293">
    <property type="entry name" value="AA/rel_permease1"/>
</dbReference>
<feature type="transmembrane region" description="Helical" evidence="6">
    <location>
        <begin position="44"/>
        <end position="68"/>
    </location>
</feature>
<dbReference type="PANTHER" id="PTHR11496:SF104">
    <property type="entry name" value="3-DEOXY-ALPHA-D-MANNO-OCTULOSONATE 8-OXIDASE"/>
    <property type="match status" value="1"/>
</dbReference>
<dbReference type="EC" id="1.1.1.1" evidence="9"/>
<dbReference type="Proteomes" id="UP000886814">
    <property type="component" value="Unassembled WGS sequence"/>
</dbReference>
<dbReference type="Gene3D" id="3.40.50.1970">
    <property type="match status" value="1"/>
</dbReference>
<feature type="transmembrane region" description="Helical" evidence="6">
    <location>
        <begin position="12"/>
        <end position="32"/>
    </location>
</feature>
<dbReference type="FunFam" id="3.40.50.1970:FF:000003">
    <property type="entry name" value="Alcohol dehydrogenase, iron-containing"/>
    <property type="match status" value="1"/>
</dbReference>
<dbReference type="SUPFAM" id="SSF56796">
    <property type="entry name" value="Dehydroquinate synthase-like"/>
    <property type="match status" value="1"/>
</dbReference>
<dbReference type="InterPro" id="IPR001670">
    <property type="entry name" value="ADH_Fe/GldA"/>
</dbReference>
<dbReference type="Gene3D" id="1.20.1740.10">
    <property type="entry name" value="Amino acid/polyamine transporter I"/>
    <property type="match status" value="1"/>
</dbReference>
<feature type="transmembrane region" description="Helical" evidence="6">
    <location>
        <begin position="442"/>
        <end position="459"/>
    </location>
</feature>
<feature type="domain" description="Fe-containing alcohol dehydrogenase-like C-terminal" evidence="8">
    <location>
        <begin position="696"/>
        <end position="884"/>
    </location>
</feature>
<feature type="transmembrane region" description="Helical" evidence="6">
    <location>
        <begin position="370"/>
        <end position="392"/>
    </location>
</feature>
<feature type="transmembrane region" description="Helical" evidence="6">
    <location>
        <begin position="89"/>
        <end position="117"/>
    </location>
</feature>
<evidence type="ECO:0000256" key="2">
    <source>
        <dbReference type="ARBA" id="ARBA00022692"/>
    </source>
</evidence>
<feature type="transmembrane region" description="Helical" evidence="6">
    <location>
        <begin position="164"/>
        <end position="187"/>
    </location>
</feature>
<protein>
    <submittedName>
        <fullName evidence="9">Iron-containing alcohol dehydrogenase</fullName>
        <ecNumber evidence="9">1.1.1.1</ecNumber>
    </submittedName>
</protein>
<dbReference type="GO" id="GO:0004022">
    <property type="term" value="F:alcohol dehydrogenase (NAD+) activity"/>
    <property type="evidence" value="ECO:0007669"/>
    <property type="project" value="UniProtKB-EC"/>
</dbReference>
<feature type="transmembrane region" description="Helical" evidence="6">
    <location>
        <begin position="300"/>
        <end position="325"/>
    </location>
</feature>
<feature type="transmembrane region" description="Helical" evidence="6">
    <location>
        <begin position="245"/>
        <end position="268"/>
    </location>
</feature>
<comment type="subcellular location">
    <subcellularLocation>
        <location evidence="1">Membrane</location>
        <topology evidence="1">Multi-pass membrane protein</topology>
    </subcellularLocation>
</comment>
<gene>
    <name evidence="9" type="ORF">H9747_09705</name>
</gene>
<dbReference type="InterPro" id="IPR056798">
    <property type="entry name" value="ADH_Fe_C"/>
</dbReference>
<feature type="transmembrane region" description="Helical" evidence="6">
    <location>
        <begin position="207"/>
        <end position="225"/>
    </location>
</feature>
<feature type="domain" description="Alcohol dehydrogenase iron-type/glycerol dehydrogenase GldA" evidence="7">
    <location>
        <begin position="516"/>
        <end position="684"/>
    </location>
</feature>
<evidence type="ECO:0000256" key="3">
    <source>
        <dbReference type="ARBA" id="ARBA00022989"/>
    </source>
</evidence>
<keyword evidence="5 6" id="KW-0472">Membrane</keyword>
<reference evidence="9" key="2">
    <citation type="submission" date="2021-04" db="EMBL/GenBank/DDBJ databases">
        <authorList>
            <person name="Gilroy R."/>
        </authorList>
    </citation>
    <scope>NUCLEOTIDE SEQUENCE</scope>
    <source>
        <strain evidence="9">CHK195-9823</strain>
    </source>
</reference>
<dbReference type="Gene3D" id="1.20.1090.10">
    <property type="entry name" value="Dehydroquinate synthase-like - alpha domain"/>
    <property type="match status" value="1"/>
</dbReference>
<evidence type="ECO:0000259" key="8">
    <source>
        <dbReference type="Pfam" id="PF25137"/>
    </source>
</evidence>
<dbReference type="CDD" id="cd08185">
    <property type="entry name" value="Fe-ADH-like"/>
    <property type="match status" value="1"/>
</dbReference>
<reference evidence="9" key="1">
    <citation type="journal article" date="2021" name="PeerJ">
        <title>Extensive microbial diversity within the chicken gut microbiome revealed by metagenomics and culture.</title>
        <authorList>
            <person name="Gilroy R."/>
            <person name="Ravi A."/>
            <person name="Getino M."/>
            <person name="Pursley I."/>
            <person name="Horton D.L."/>
            <person name="Alikhan N.F."/>
            <person name="Baker D."/>
            <person name="Gharbi K."/>
            <person name="Hall N."/>
            <person name="Watson M."/>
            <person name="Adriaenssens E.M."/>
            <person name="Foster-Nyarko E."/>
            <person name="Jarju S."/>
            <person name="Secka A."/>
            <person name="Antonio M."/>
            <person name="Oren A."/>
            <person name="Chaudhuri R.R."/>
            <person name="La Ragione R."/>
            <person name="Hildebrand F."/>
            <person name="Pallen M.J."/>
        </authorList>
    </citation>
    <scope>NUCLEOTIDE SEQUENCE</scope>
    <source>
        <strain evidence="9">CHK195-9823</strain>
    </source>
</reference>
<comment type="caution">
    <text evidence="9">The sequence shown here is derived from an EMBL/GenBank/DDBJ whole genome shotgun (WGS) entry which is preliminary data.</text>
</comment>
<dbReference type="AlphaFoldDB" id="A0A9D1PEI0"/>
<dbReference type="PANTHER" id="PTHR11496">
    <property type="entry name" value="ALCOHOL DEHYDROGENASE"/>
    <property type="match status" value="1"/>
</dbReference>
<keyword evidence="4 9" id="KW-0560">Oxidoreductase</keyword>
<keyword evidence="2 6" id="KW-0812">Transmembrane</keyword>
<evidence type="ECO:0000313" key="10">
    <source>
        <dbReference type="Proteomes" id="UP000886814"/>
    </source>
</evidence>
<keyword evidence="3 6" id="KW-1133">Transmembrane helix</keyword>
<dbReference type="Pfam" id="PF25137">
    <property type="entry name" value="ADH_Fe_C"/>
    <property type="match status" value="1"/>
</dbReference>
<dbReference type="GO" id="GO:0016020">
    <property type="term" value="C:membrane"/>
    <property type="evidence" value="ECO:0007669"/>
    <property type="project" value="UniProtKB-SubCell"/>
</dbReference>
<dbReference type="GO" id="GO:0022857">
    <property type="term" value="F:transmembrane transporter activity"/>
    <property type="evidence" value="ECO:0007669"/>
    <property type="project" value="InterPro"/>
</dbReference>
<evidence type="ECO:0000256" key="6">
    <source>
        <dbReference type="SAM" id="Phobius"/>
    </source>
</evidence>
<evidence type="ECO:0000259" key="7">
    <source>
        <dbReference type="Pfam" id="PF00465"/>
    </source>
</evidence>
<dbReference type="EMBL" id="DXIQ01000063">
    <property type="protein sequence ID" value="HIV39250.1"/>
    <property type="molecule type" value="Genomic_DNA"/>
</dbReference>
<name>A0A9D1PEI0_9FIRM</name>
<feature type="transmembrane region" description="Helical" evidence="6">
    <location>
        <begin position="346"/>
        <end position="364"/>
    </location>
</feature>
<evidence type="ECO:0000256" key="1">
    <source>
        <dbReference type="ARBA" id="ARBA00004141"/>
    </source>
</evidence>
<dbReference type="GO" id="GO:0046872">
    <property type="term" value="F:metal ion binding"/>
    <property type="evidence" value="ECO:0007669"/>
    <property type="project" value="InterPro"/>
</dbReference>
<dbReference type="InterPro" id="IPR039697">
    <property type="entry name" value="Alcohol_dehydrogenase_Fe"/>
</dbReference>
<feature type="transmembrane region" description="Helical" evidence="6">
    <location>
        <begin position="137"/>
        <end position="157"/>
    </location>
</feature>
<evidence type="ECO:0000256" key="5">
    <source>
        <dbReference type="ARBA" id="ARBA00023136"/>
    </source>
</evidence>
<proteinExistence type="predicted"/>
<organism evidence="9 10">
    <name type="scientific">Candidatus Blautia stercorigallinarum</name>
    <dbReference type="NCBI Taxonomy" id="2838501"/>
    <lineage>
        <taxon>Bacteria</taxon>
        <taxon>Bacillati</taxon>
        <taxon>Bacillota</taxon>
        <taxon>Clostridia</taxon>
        <taxon>Lachnospirales</taxon>
        <taxon>Lachnospiraceae</taxon>
        <taxon>Blautia</taxon>
    </lineage>
</organism>
<feature type="transmembrane region" description="Helical" evidence="6">
    <location>
        <begin position="412"/>
        <end position="430"/>
    </location>
</feature>
<evidence type="ECO:0000256" key="4">
    <source>
        <dbReference type="ARBA" id="ARBA00023002"/>
    </source>
</evidence>